<dbReference type="GO" id="GO:0016740">
    <property type="term" value="F:transferase activity"/>
    <property type="evidence" value="ECO:0007669"/>
    <property type="project" value="UniProtKB-KW"/>
</dbReference>
<evidence type="ECO:0000313" key="2">
    <source>
        <dbReference type="EMBL" id="TDQ56098.1"/>
    </source>
</evidence>
<dbReference type="InterPro" id="IPR036249">
    <property type="entry name" value="Thioredoxin-like_sf"/>
</dbReference>
<dbReference type="SUPFAM" id="SSF52833">
    <property type="entry name" value="Thioredoxin-like"/>
    <property type="match status" value="1"/>
</dbReference>
<sequence length="205" mass="24047">MKLWYSTTSSFARKAVATLKYHQLENQVEMLRVTNSFDANSPHNQDNPLGRIPALQMKNGKWLFGSFFISQYLDQQGKQPSLFPKGEEYWDVLSLNALVEGILENTTPTIVAERRLRPQEEWWVARHQQLMERNIRSFQQLEKRLADFDYGLNIATLTAVCLIDWWQFRPENTGFDLSEHFPHLTAWAEAMNNKYPALKETKPHF</sequence>
<dbReference type="InterPro" id="IPR050983">
    <property type="entry name" value="GST_Omega/HSP26"/>
</dbReference>
<name>A0A4R6V6B0_9PAST</name>
<keyword evidence="3" id="KW-1185">Reference proteome</keyword>
<dbReference type="InterPro" id="IPR004046">
    <property type="entry name" value="GST_C"/>
</dbReference>
<organism evidence="2 3">
    <name type="scientific">Mesocricetibacter intestinalis</name>
    <dbReference type="NCBI Taxonomy" id="1521930"/>
    <lineage>
        <taxon>Bacteria</taxon>
        <taxon>Pseudomonadati</taxon>
        <taxon>Pseudomonadota</taxon>
        <taxon>Gammaproteobacteria</taxon>
        <taxon>Pasteurellales</taxon>
        <taxon>Pasteurellaceae</taxon>
        <taxon>Mesocricetibacter</taxon>
    </lineage>
</organism>
<dbReference type="Gene3D" id="1.20.1050.10">
    <property type="match status" value="1"/>
</dbReference>
<dbReference type="AlphaFoldDB" id="A0A4R6V6B0"/>
<dbReference type="Pfam" id="PF00043">
    <property type="entry name" value="GST_C"/>
    <property type="match status" value="1"/>
</dbReference>
<dbReference type="EMBL" id="SNYQ01000015">
    <property type="protein sequence ID" value="TDQ56098.1"/>
    <property type="molecule type" value="Genomic_DNA"/>
</dbReference>
<dbReference type="Gene3D" id="3.40.30.10">
    <property type="entry name" value="Glutaredoxin"/>
    <property type="match status" value="1"/>
</dbReference>
<evidence type="ECO:0000313" key="3">
    <source>
        <dbReference type="Proteomes" id="UP000295657"/>
    </source>
</evidence>
<dbReference type="Proteomes" id="UP000295657">
    <property type="component" value="Unassembled WGS sequence"/>
</dbReference>
<keyword evidence="2" id="KW-0808">Transferase</keyword>
<reference evidence="2 3" key="1">
    <citation type="submission" date="2019-03" db="EMBL/GenBank/DDBJ databases">
        <title>Genomic Encyclopedia of Type Strains, Phase IV (KMG-IV): sequencing the most valuable type-strain genomes for metagenomic binning, comparative biology and taxonomic classification.</title>
        <authorList>
            <person name="Goeker M."/>
        </authorList>
    </citation>
    <scope>NUCLEOTIDE SEQUENCE [LARGE SCALE GENOMIC DNA]</scope>
    <source>
        <strain evidence="2 3">DSM 28403</strain>
    </source>
</reference>
<dbReference type="PROSITE" id="PS50404">
    <property type="entry name" value="GST_NTER"/>
    <property type="match status" value="1"/>
</dbReference>
<dbReference type="InterPro" id="IPR004045">
    <property type="entry name" value="Glutathione_S-Trfase_N"/>
</dbReference>
<feature type="domain" description="GST N-terminal" evidence="1">
    <location>
        <begin position="1"/>
        <end position="81"/>
    </location>
</feature>
<evidence type="ECO:0000259" key="1">
    <source>
        <dbReference type="PROSITE" id="PS50404"/>
    </source>
</evidence>
<accession>A0A4R6V6B0</accession>
<proteinExistence type="predicted"/>
<dbReference type="Pfam" id="PF13409">
    <property type="entry name" value="GST_N_2"/>
    <property type="match status" value="1"/>
</dbReference>
<comment type="caution">
    <text evidence="2">The sequence shown here is derived from an EMBL/GenBank/DDBJ whole genome shotgun (WGS) entry which is preliminary data.</text>
</comment>
<protein>
    <submittedName>
        <fullName evidence="2">Glutathione S-transferase</fullName>
    </submittedName>
</protein>
<dbReference type="SUPFAM" id="SSF47616">
    <property type="entry name" value="GST C-terminal domain-like"/>
    <property type="match status" value="1"/>
</dbReference>
<dbReference type="GO" id="GO:0005737">
    <property type="term" value="C:cytoplasm"/>
    <property type="evidence" value="ECO:0007669"/>
    <property type="project" value="TreeGrafter"/>
</dbReference>
<dbReference type="RefSeq" id="WP_133546092.1">
    <property type="nucleotide sequence ID" value="NZ_SNYQ01000015.1"/>
</dbReference>
<dbReference type="InterPro" id="IPR036282">
    <property type="entry name" value="Glutathione-S-Trfase_C_sf"/>
</dbReference>
<dbReference type="PANTHER" id="PTHR43968">
    <property type="match status" value="1"/>
</dbReference>
<dbReference type="OrthoDB" id="8634103at2"/>
<dbReference type="PANTHER" id="PTHR43968:SF6">
    <property type="entry name" value="GLUTATHIONE S-TRANSFERASE OMEGA"/>
    <property type="match status" value="1"/>
</dbReference>
<gene>
    <name evidence="2" type="ORF">EDC45_2072</name>
</gene>